<evidence type="ECO:0008006" key="6">
    <source>
        <dbReference type="Google" id="ProtNLM"/>
    </source>
</evidence>
<comment type="caution">
    <text evidence="4">The sequence shown here is derived from an EMBL/GenBank/DDBJ whole genome shotgun (WGS) entry which is preliminary data.</text>
</comment>
<feature type="non-terminal residue" evidence="4">
    <location>
        <position position="489"/>
    </location>
</feature>
<dbReference type="Gene3D" id="2.130.10.10">
    <property type="entry name" value="YVTN repeat-like/Quinoprotein amine dehydrogenase"/>
    <property type="match status" value="2"/>
</dbReference>
<feature type="repeat" description="WD" evidence="3">
    <location>
        <begin position="137"/>
        <end position="169"/>
    </location>
</feature>
<dbReference type="InterPro" id="IPR015943">
    <property type="entry name" value="WD40/YVTN_repeat-like_dom_sf"/>
</dbReference>
<feature type="non-terminal residue" evidence="4">
    <location>
        <position position="1"/>
    </location>
</feature>
<sequence length="489" mass="54414">AGRGVEGVSRWIWVAKWKCFVVGTVGLELKTLDFNFAELTSTSSVKPVLSLEFNEADEELIVGGVGNIRVWAFKKVAESSRMLYHFSGPRLVMQDLDGDDWVCQTIYQPAWNKLYAAVNNSVMIYDYETGQRTETLREIHDLSITSMVFHHEMEYLVTASRDSTIKVWNRHSHLLHSLHSHAQSVTALCLLPSPSLPAAASTPSTPSRASTRQSRGAPPLMLSCSLDGTIRMWNLETGHCMYRLETSSECLGMGWMKRDTFYHFERGGVWVWGLNRFWSCFAYFRSSVTHIRRIESPHTPARILTVTEDGSIRLLSPVTGTVLATGFPVISDIGVVDVEYDIAQASKEKITCLTSITLTRFIEPQPGQMKPYPSILALLGGTDSGQIAVVDVRTGGKREMVVQAHTAEITAVTCDTRLMKVFSAGKDQSIKIWTISLPSTPPSNPLQVLTNLTPSAAQQWSKSKAMPSIQLDLLMTVQVEGDVPVQRMW</sequence>
<dbReference type="PROSITE" id="PS50294">
    <property type="entry name" value="WD_REPEATS_REGION"/>
    <property type="match status" value="1"/>
</dbReference>
<dbReference type="PANTHER" id="PTHR45532:SF1">
    <property type="entry name" value="WD REPEAT-CONTAINING PROTEIN 97"/>
    <property type="match status" value="1"/>
</dbReference>
<evidence type="ECO:0000256" key="3">
    <source>
        <dbReference type="PROSITE-ProRule" id="PRU00221"/>
    </source>
</evidence>
<dbReference type="InterPro" id="IPR036322">
    <property type="entry name" value="WD40_repeat_dom_sf"/>
</dbReference>
<name>A0AAD5S1J1_9FUNG</name>
<evidence type="ECO:0000313" key="5">
    <source>
        <dbReference type="Proteomes" id="UP001212841"/>
    </source>
</evidence>
<dbReference type="SUPFAM" id="SSF50978">
    <property type="entry name" value="WD40 repeat-like"/>
    <property type="match status" value="1"/>
</dbReference>
<keyword evidence="1 3" id="KW-0853">WD repeat</keyword>
<dbReference type="PRINTS" id="PR00320">
    <property type="entry name" value="GPROTEINBRPT"/>
</dbReference>
<dbReference type="PANTHER" id="PTHR45532">
    <property type="entry name" value="WD REPEAT-CONTAINING PROTEIN 97"/>
    <property type="match status" value="1"/>
</dbReference>
<organism evidence="4 5">
    <name type="scientific">Rhizophlyctis rosea</name>
    <dbReference type="NCBI Taxonomy" id="64517"/>
    <lineage>
        <taxon>Eukaryota</taxon>
        <taxon>Fungi</taxon>
        <taxon>Fungi incertae sedis</taxon>
        <taxon>Chytridiomycota</taxon>
        <taxon>Chytridiomycota incertae sedis</taxon>
        <taxon>Chytridiomycetes</taxon>
        <taxon>Rhizophlyctidales</taxon>
        <taxon>Rhizophlyctidaceae</taxon>
        <taxon>Rhizophlyctis</taxon>
    </lineage>
</organism>
<dbReference type="InterPro" id="IPR020472">
    <property type="entry name" value="WD40_PAC1"/>
</dbReference>
<keyword evidence="2" id="KW-0677">Repeat</keyword>
<dbReference type="AlphaFoldDB" id="A0AAD5S1J1"/>
<accession>A0AAD5S1J1</accession>
<reference evidence="4" key="1">
    <citation type="submission" date="2020-05" db="EMBL/GenBank/DDBJ databases">
        <title>Phylogenomic resolution of chytrid fungi.</title>
        <authorList>
            <person name="Stajich J.E."/>
            <person name="Amses K."/>
            <person name="Simmons R."/>
            <person name="Seto K."/>
            <person name="Myers J."/>
            <person name="Bonds A."/>
            <person name="Quandt C.A."/>
            <person name="Barry K."/>
            <person name="Liu P."/>
            <person name="Grigoriev I."/>
            <person name="Longcore J.E."/>
            <person name="James T.Y."/>
        </authorList>
    </citation>
    <scope>NUCLEOTIDE SEQUENCE</scope>
    <source>
        <strain evidence="4">JEL0318</strain>
    </source>
</reference>
<dbReference type="SMART" id="SM00320">
    <property type="entry name" value="WD40"/>
    <property type="match status" value="4"/>
</dbReference>
<dbReference type="EMBL" id="JADGJD010002608">
    <property type="protein sequence ID" value="KAJ3030775.1"/>
    <property type="molecule type" value="Genomic_DNA"/>
</dbReference>
<proteinExistence type="predicted"/>
<gene>
    <name evidence="4" type="ORF">HK097_005581</name>
</gene>
<protein>
    <recommendedName>
        <fullName evidence="6">Guanine nucleotide-binding protein subunit beta-like protein</fullName>
    </recommendedName>
</protein>
<keyword evidence="5" id="KW-1185">Reference proteome</keyword>
<evidence type="ECO:0000256" key="2">
    <source>
        <dbReference type="ARBA" id="ARBA00022737"/>
    </source>
</evidence>
<dbReference type="PROSITE" id="PS50082">
    <property type="entry name" value="WD_REPEATS_2"/>
    <property type="match status" value="3"/>
</dbReference>
<dbReference type="Pfam" id="PF00400">
    <property type="entry name" value="WD40"/>
    <property type="match status" value="3"/>
</dbReference>
<evidence type="ECO:0000313" key="4">
    <source>
        <dbReference type="EMBL" id="KAJ3030775.1"/>
    </source>
</evidence>
<dbReference type="InterPro" id="IPR001680">
    <property type="entry name" value="WD40_rpt"/>
</dbReference>
<feature type="repeat" description="WD" evidence="3">
    <location>
        <begin position="402"/>
        <end position="436"/>
    </location>
</feature>
<feature type="repeat" description="WD" evidence="3">
    <location>
        <begin position="220"/>
        <end position="243"/>
    </location>
</feature>
<dbReference type="Proteomes" id="UP001212841">
    <property type="component" value="Unassembled WGS sequence"/>
</dbReference>
<evidence type="ECO:0000256" key="1">
    <source>
        <dbReference type="ARBA" id="ARBA00022574"/>
    </source>
</evidence>